<comment type="caution">
    <text evidence="2">The sequence shown here is derived from an EMBL/GenBank/DDBJ whole genome shotgun (WGS) entry which is preliminary data.</text>
</comment>
<dbReference type="AlphaFoldDB" id="A0A3R7NIJ1"/>
<protein>
    <submittedName>
        <fullName evidence="2">Uncharacterized protein</fullName>
    </submittedName>
</protein>
<evidence type="ECO:0000313" key="2">
    <source>
        <dbReference type="EMBL" id="RPD36767.1"/>
    </source>
</evidence>
<feature type="transmembrane region" description="Helical" evidence="1">
    <location>
        <begin position="37"/>
        <end position="54"/>
    </location>
</feature>
<keyword evidence="1" id="KW-0472">Membrane</keyword>
<sequence length="64" mass="7559">MELWKQWSYGSYGAIEAVEAMEAMNATISHIGGQKRWFYLVLSGSIWFYTGSILREIEIYKRYQ</sequence>
<evidence type="ECO:0000313" key="3">
    <source>
        <dbReference type="Proteomes" id="UP000236895"/>
    </source>
</evidence>
<dbReference type="RefSeq" id="WP_103847776.1">
    <property type="nucleotide sequence ID" value="NZ_PKRU02000034.1"/>
</dbReference>
<keyword evidence="1" id="KW-0812">Transmembrane</keyword>
<gene>
    <name evidence="2" type="ORF">C0030_005980</name>
</gene>
<accession>A0A3R7NIJ1</accession>
<name>A0A3R7NIJ1_9HYPH</name>
<organism evidence="2 3">
    <name type="scientific">Candidatus Liberibacter solanacearum</name>
    <dbReference type="NCBI Taxonomy" id="556287"/>
    <lineage>
        <taxon>Bacteria</taxon>
        <taxon>Pseudomonadati</taxon>
        <taxon>Pseudomonadota</taxon>
        <taxon>Alphaproteobacteria</taxon>
        <taxon>Hyphomicrobiales</taxon>
        <taxon>Rhizobiaceae</taxon>
        <taxon>Liberibacter</taxon>
    </lineage>
</organism>
<dbReference type="Proteomes" id="UP000236895">
    <property type="component" value="Unassembled WGS sequence"/>
</dbReference>
<evidence type="ECO:0000256" key="1">
    <source>
        <dbReference type="SAM" id="Phobius"/>
    </source>
</evidence>
<keyword evidence="1" id="KW-1133">Transmembrane helix</keyword>
<reference evidence="2 3" key="1">
    <citation type="submission" date="2018-11" db="EMBL/GenBank/DDBJ databases">
        <title>Genome Analysis of Haplotype D of Candidatus Liberibacter Solanacearum.</title>
        <authorList>
            <person name="Katsir L."/>
            <person name="Ruan Z."/>
            <person name="Santos Garcia D."/>
            <person name="Piasezky A."/>
            <person name="Jiang J."/>
            <person name="Sela N."/>
            <person name="Freilich S."/>
            <person name="Bahar O."/>
        </authorList>
    </citation>
    <scope>NUCLEOTIDE SEQUENCE [LARGE SCALE GENOMIC DNA]</scope>
    <source>
        <strain evidence="3">haplotype D1</strain>
    </source>
</reference>
<dbReference type="EMBL" id="PKRU02000034">
    <property type="protein sequence ID" value="RPD36767.1"/>
    <property type="molecule type" value="Genomic_DNA"/>
</dbReference>
<proteinExistence type="predicted"/>